<dbReference type="Proteomes" id="UP001611162">
    <property type="component" value="Unassembled WGS sequence"/>
</dbReference>
<dbReference type="RefSeq" id="WP_397614205.1">
    <property type="nucleotide sequence ID" value="NZ_JBIRRB010000011.1"/>
</dbReference>
<sequence>MLRFAPTAQTVKDLSGVEYLVVKANSYTVRLASSVRRVVMQDGTEWTVGSSRARIGIAAPIAWRP</sequence>
<reference evidence="1 2" key="1">
    <citation type="submission" date="2024-10" db="EMBL/GenBank/DDBJ databases">
        <title>The Natural Products Discovery Center: Release of the First 8490 Sequenced Strains for Exploring Actinobacteria Biosynthetic Diversity.</title>
        <authorList>
            <person name="Kalkreuter E."/>
            <person name="Kautsar S.A."/>
            <person name="Yang D."/>
            <person name="Bader C.D."/>
            <person name="Teijaro C.N."/>
            <person name="Fluegel L."/>
            <person name="Davis C.M."/>
            <person name="Simpson J.R."/>
            <person name="Lauterbach L."/>
            <person name="Steele A.D."/>
            <person name="Gui C."/>
            <person name="Meng S."/>
            <person name="Li G."/>
            <person name="Viehrig K."/>
            <person name="Ye F."/>
            <person name="Su P."/>
            <person name="Kiefer A.F."/>
            <person name="Nichols A."/>
            <person name="Cepeda A.J."/>
            <person name="Yan W."/>
            <person name="Fan B."/>
            <person name="Jiang Y."/>
            <person name="Adhikari A."/>
            <person name="Zheng C.-J."/>
            <person name="Schuster L."/>
            <person name="Cowan T.M."/>
            <person name="Smanski M.J."/>
            <person name="Chevrette M.G."/>
            <person name="De Carvalho L.P.S."/>
            <person name="Shen B."/>
        </authorList>
    </citation>
    <scope>NUCLEOTIDE SEQUENCE [LARGE SCALE GENOMIC DNA]</scope>
    <source>
        <strain evidence="1 2">NPDC020979</strain>
    </source>
</reference>
<accession>A0ABW7T9J9</accession>
<proteinExistence type="predicted"/>
<comment type="caution">
    <text evidence="1">The sequence shown here is derived from an EMBL/GenBank/DDBJ whole genome shotgun (WGS) entry which is preliminary data.</text>
</comment>
<evidence type="ECO:0000313" key="2">
    <source>
        <dbReference type="Proteomes" id="UP001611162"/>
    </source>
</evidence>
<name>A0ABW7T9J9_9ACTN</name>
<keyword evidence="2" id="KW-1185">Reference proteome</keyword>
<dbReference type="EMBL" id="JBIRRB010000011">
    <property type="protein sequence ID" value="MFI0914189.1"/>
    <property type="molecule type" value="Genomic_DNA"/>
</dbReference>
<organism evidence="1 2">
    <name type="scientific">Streptomyces abikoensis</name>
    <dbReference type="NCBI Taxonomy" id="97398"/>
    <lineage>
        <taxon>Bacteria</taxon>
        <taxon>Bacillati</taxon>
        <taxon>Actinomycetota</taxon>
        <taxon>Actinomycetes</taxon>
        <taxon>Kitasatosporales</taxon>
        <taxon>Streptomycetaceae</taxon>
        <taxon>Streptomyces</taxon>
    </lineage>
</organism>
<evidence type="ECO:0000313" key="1">
    <source>
        <dbReference type="EMBL" id="MFI0914189.1"/>
    </source>
</evidence>
<gene>
    <name evidence="1" type="ORF">ACH4TF_27605</name>
</gene>
<protein>
    <submittedName>
        <fullName evidence="1">Uncharacterized protein</fullName>
    </submittedName>
</protein>